<accession>A0AAN8YWC0</accession>
<dbReference type="EMBL" id="JBAMMX010000028">
    <property type="protein sequence ID" value="KAK6912078.1"/>
    <property type="molecule type" value="Genomic_DNA"/>
</dbReference>
<evidence type="ECO:0000313" key="3">
    <source>
        <dbReference type="EMBL" id="KAK6912078.1"/>
    </source>
</evidence>
<comment type="similarity">
    <text evidence="1">Belongs to the IST1 family.</text>
</comment>
<dbReference type="PANTHER" id="PTHR12161:SF60">
    <property type="entry name" value="REGULATOR OF VPS4 ACTIVITY IN THE MVB PATHWAY PROTEIN"/>
    <property type="match status" value="1"/>
</dbReference>
<feature type="region of interest" description="Disordered" evidence="2">
    <location>
        <begin position="216"/>
        <end position="279"/>
    </location>
</feature>
<organism evidence="3 4">
    <name type="scientific">Dillenia turbinata</name>
    <dbReference type="NCBI Taxonomy" id="194707"/>
    <lineage>
        <taxon>Eukaryota</taxon>
        <taxon>Viridiplantae</taxon>
        <taxon>Streptophyta</taxon>
        <taxon>Embryophyta</taxon>
        <taxon>Tracheophyta</taxon>
        <taxon>Spermatophyta</taxon>
        <taxon>Magnoliopsida</taxon>
        <taxon>eudicotyledons</taxon>
        <taxon>Gunneridae</taxon>
        <taxon>Pentapetalae</taxon>
        <taxon>Dilleniales</taxon>
        <taxon>Dilleniaceae</taxon>
        <taxon>Dillenia</taxon>
    </lineage>
</organism>
<protein>
    <submittedName>
        <fullName evidence="3">Vacuolar protein sorting-associated protein Ist1</fullName>
    </submittedName>
</protein>
<dbReference type="InterPro" id="IPR005061">
    <property type="entry name" value="Ist1"/>
</dbReference>
<feature type="compositionally biased region" description="Polar residues" evidence="2">
    <location>
        <begin position="395"/>
        <end position="408"/>
    </location>
</feature>
<dbReference type="Proteomes" id="UP001370490">
    <property type="component" value="Unassembled WGS sequence"/>
</dbReference>
<proteinExistence type="inferred from homology"/>
<name>A0AAN8YWC0_9MAGN</name>
<feature type="compositionally biased region" description="Polar residues" evidence="2">
    <location>
        <begin position="424"/>
        <end position="445"/>
    </location>
</feature>
<reference evidence="3 4" key="1">
    <citation type="submission" date="2023-12" db="EMBL/GenBank/DDBJ databases">
        <title>A high-quality genome assembly for Dillenia turbinata (Dilleniales).</title>
        <authorList>
            <person name="Chanderbali A."/>
        </authorList>
    </citation>
    <scope>NUCLEOTIDE SEQUENCE [LARGE SCALE GENOMIC DNA]</scope>
    <source>
        <strain evidence="3">LSX21</strain>
        <tissue evidence="3">Leaf</tissue>
    </source>
</reference>
<dbReference type="FunFam" id="1.20.1260.60:FF:000002">
    <property type="entry name" value="Vacuolar protein sorting-associated protein IST1"/>
    <property type="match status" value="1"/>
</dbReference>
<dbReference type="InterPro" id="IPR042277">
    <property type="entry name" value="IST1-like"/>
</dbReference>
<evidence type="ECO:0000256" key="1">
    <source>
        <dbReference type="ARBA" id="ARBA00005536"/>
    </source>
</evidence>
<gene>
    <name evidence="3" type="ORF">RJ641_024171</name>
</gene>
<dbReference type="AlphaFoldDB" id="A0AAN8YWC0"/>
<keyword evidence="4" id="KW-1185">Reference proteome</keyword>
<evidence type="ECO:0000256" key="2">
    <source>
        <dbReference type="SAM" id="MobiDB-lite"/>
    </source>
</evidence>
<feature type="region of interest" description="Disordered" evidence="2">
    <location>
        <begin position="395"/>
        <end position="445"/>
    </location>
</feature>
<dbReference type="Gene3D" id="1.20.1260.60">
    <property type="entry name" value="Vacuolar protein sorting-associated protein Ist1"/>
    <property type="match status" value="1"/>
</dbReference>
<feature type="region of interest" description="Disordered" evidence="2">
    <location>
        <begin position="320"/>
        <end position="377"/>
    </location>
</feature>
<evidence type="ECO:0000313" key="4">
    <source>
        <dbReference type="Proteomes" id="UP001370490"/>
    </source>
</evidence>
<dbReference type="PANTHER" id="PTHR12161">
    <property type="entry name" value="IST1 FAMILY MEMBER"/>
    <property type="match status" value="1"/>
</dbReference>
<feature type="region of interest" description="Disordered" evidence="2">
    <location>
        <begin position="294"/>
        <end position="313"/>
    </location>
</feature>
<dbReference type="GO" id="GO:0015031">
    <property type="term" value="P:protein transport"/>
    <property type="evidence" value="ECO:0007669"/>
    <property type="project" value="InterPro"/>
</dbReference>
<dbReference type="Pfam" id="PF03398">
    <property type="entry name" value="Ist1"/>
    <property type="match status" value="1"/>
</dbReference>
<feature type="compositionally biased region" description="Basic and acidic residues" evidence="2">
    <location>
        <begin position="216"/>
        <end position="255"/>
    </location>
</feature>
<sequence length="479" mass="53840">MFDALMKSSNSKFSSKCKSVMKVTKTRLEAIKRKRQAMEKYLKGDIAKLLKEDLDYNAYGRVEGYMNELNLTSCYEMVEQFCCCISDNISVMQKESECPVECREAVACLMFAAARFADLPELRDIRTIFAERYGSSMEPFINKEFANKLKSKPPTKDMKFQLMRKIAQESSIDWNPKALEQKLYVPLPSNKDSPKKYEFQDDKGSADFRLPNIRDQADIKANHRNDREQVPSTRNEEPMIKNDYKLPRSRPDVESGRSSVGYLPETNSAGTSIDEGADNRPTYSRLALHFKPRVGKHDTSLEAQAGSPGGNETIMMRKKGIKQEAESAKPESPAGGEKPKPRSVRRNFLKTLPGQDYEGKGSGTVKNNSNAMVDEDEEEKLDRLLSRYIGKPSSNAAGVTAKGSQKTLPSAKVNGNERPEFSHARTNSIPPKSPTMTNATRGHTRATSFQQNMFNNDATHPKLPDYDELMARLAAVRGR</sequence>
<comment type="caution">
    <text evidence="3">The sequence shown here is derived from an EMBL/GenBank/DDBJ whole genome shotgun (WGS) entry which is preliminary data.</text>
</comment>